<comment type="caution">
    <text evidence="7">The sequence shown here is derived from an EMBL/GenBank/DDBJ whole genome shotgun (WGS) entry which is preliminary data.</text>
</comment>
<comment type="subcellular location">
    <subcellularLocation>
        <location evidence="1">Membrane</location>
        <topology evidence="1">Multi-pass membrane protein</topology>
    </subcellularLocation>
</comment>
<feature type="domain" description="Cation/H+ exchanger transmembrane" evidence="6">
    <location>
        <begin position="8"/>
        <end position="381"/>
    </location>
</feature>
<feature type="transmembrane region" description="Helical" evidence="5">
    <location>
        <begin position="301"/>
        <end position="321"/>
    </location>
</feature>
<dbReference type="RefSeq" id="WP_179238859.1">
    <property type="nucleotide sequence ID" value="NZ_JACBNQ010000017.1"/>
</dbReference>
<dbReference type="Proteomes" id="UP000611629">
    <property type="component" value="Unassembled WGS sequence"/>
</dbReference>
<sequence>MAASLAVILLLGLPARKIFEKLKLPGLIGMLILGVLIGPYGFNLLQEDMLKISADLRGIALIIILLRAGFGIDKDDLKKIGITALKMSCIPGLIEGLFIAAASMYFLGFTFSQGGMLGFIIAAVSPAVVVPAMLGLIENNLGTKKGIPALILAGASIDDVFAITIFSVFLGLYSGSNINIGVQLLSIPVSIILGIVTGVIIGFVLIVIFKKYHIRDTKKVLLVLGFSILLNQLEIVLKTKLQIASLLGVMAIGFVIAERISDIGKRLADKFNKIWVLAEVLLFVLVGALVDVNVALKAGGIGIVIILIGLTGRSIGVIISLSGTEYNWKERLFCVIAYLPKATVQAAMGAVPLSLGVESGDVILAIAVLSILITAPLGAIGIHYSAEKLLVEKN</sequence>
<dbReference type="AlphaFoldDB" id="A0A974GX24"/>
<feature type="transmembrane region" description="Helical" evidence="5">
    <location>
        <begin position="362"/>
        <end position="384"/>
    </location>
</feature>
<dbReference type="InterPro" id="IPR051843">
    <property type="entry name" value="CPA1_transporter"/>
</dbReference>
<keyword evidence="8" id="KW-1185">Reference proteome</keyword>
<gene>
    <name evidence="7" type="ORF">HZF24_13275</name>
</gene>
<evidence type="ECO:0000313" key="7">
    <source>
        <dbReference type="EMBL" id="NYB75114.1"/>
    </source>
</evidence>
<feature type="transmembrane region" description="Helical" evidence="5">
    <location>
        <begin position="149"/>
        <end position="173"/>
    </location>
</feature>
<accession>A0A974GX24</accession>
<dbReference type="Gene3D" id="1.20.1530.20">
    <property type="match status" value="1"/>
</dbReference>
<evidence type="ECO:0000259" key="6">
    <source>
        <dbReference type="Pfam" id="PF00999"/>
    </source>
</evidence>
<feature type="transmembrane region" description="Helical" evidence="5">
    <location>
        <begin position="274"/>
        <end position="295"/>
    </location>
</feature>
<keyword evidence="2 5" id="KW-0812">Transmembrane</keyword>
<dbReference type="InterPro" id="IPR006153">
    <property type="entry name" value="Cation/H_exchanger_TM"/>
</dbReference>
<proteinExistence type="predicted"/>
<evidence type="ECO:0000313" key="8">
    <source>
        <dbReference type="Proteomes" id="UP000611629"/>
    </source>
</evidence>
<dbReference type="InterPro" id="IPR038770">
    <property type="entry name" value="Na+/solute_symporter_sf"/>
</dbReference>
<dbReference type="Pfam" id="PF00999">
    <property type="entry name" value="Na_H_Exchanger"/>
    <property type="match status" value="1"/>
</dbReference>
<feature type="transmembrane region" description="Helical" evidence="5">
    <location>
        <begin position="333"/>
        <end position="356"/>
    </location>
</feature>
<dbReference type="EMBL" id="JACBNQ010000017">
    <property type="protein sequence ID" value="NYB75114.1"/>
    <property type="molecule type" value="Genomic_DNA"/>
</dbReference>
<feature type="transmembrane region" description="Helical" evidence="5">
    <location>
        <begin position="27"/>
        <end position="45"/>
    </location>
</feature>
<keyword evidence="4 5" id="KW-0472">Membrane</keyword>
<dbReference type="PANTHER" id="PTHR31102:SF1">
    <property type="entry name" value="CATION_H+ EXCHANGER DOMAIN-CONTAINING PROTEIN"/>
    <property type="match status" value="1"/>
</dbReference>
<protein>
    <submittedName>
        <fullName evidence="7">Cation:proton antiporter</fullName>
    </submittedName>
</protein>
<feature type="transmembrane region" description="Helical" evidence="5">
    <location>
        <begin position="185"/>
        <end position="208"/>
    </location>
</feature>
<evidence type="ECO:0000256" key="4">
    <source>
        <dbReference type="ARBA" id="ARBA00023136"/>
    </source>
</evidence>
<evidence type="ECO:0000256" key="3">
    <source>
        <dbReference type="ARBA" id="ARBA00022989"/>
    </source>
</evidence>
<evidence type="ECO:0000256" key="2">
    <source>
        <dbReference type="ARBA" id="ARBA00022692"/>
    </source>
</evidence>
<dbReference type="GO" id="GO:1902600">
    <property type="term" value="P:proton transmembrane transport"/>
    <property type="evidence" value="ECO:0007669"/>
    <property type="project" value="InterPro"/>
</dbReference>
<evidence type="ECO:0000256" key="1">
    <source>
        <dbReference type="ARBA" id="ARBA00004141"/>
    </source>
</evidence>
<dbReference type="GO" id="GO:0015297">
    <property type="term" value="F:antiporter activity"/>
    <property type="evidence" value="ECO:0007669"/>
    <property type="project" value="InterPro"/>
</dbReference>
<dbReference type="PANTHER" id="PTHR31102">
    <property type="match status" value="1"/>
</dbReference>
<reference evidence="7" key="1">
    <citation type="submission" date="2020-07" db="EMBL/GenBank/DDBJ databases">
        <title>Genomic analysis of a strain of Sedimentibacter Hydroxybenzoicus DSM7310.</title>
        <authorList>
            <person name="Ma S."/>
        </authorList>
    </citation>
    <scope>NUCLEOTIDE SEQUENCE</scope>
    <source>
        <strain evidence="7">DSM 7310</strain>
    </source>
</reference>
<dbReference type="GO" id="GO:0016020">
    <property type="term" value="C:membrane"/>
    <property type="evidence" value="ECO:0007669"/>
    <property type="project" value="UniProtKB-SubCell"/>
</dbReference>
<keyword evidence="3 5" id="KW-1133">Transmembrane helix</keyword>
<feature type="transmembrane region" description="Helical" evidence="5">
    <location>
        <begin position="88"/>
        <end position="111"/>
    </location>
</feature>
<evidence type="ECO:0000256" key="5">
    <source>
        <dbReference type="SAM" id="Phobius"/>
    </source>
</evidence>
<name>A0A974GX24_SEDHY</name>
<organism evidence="7 8">
    <name type="scientific">Sedimentibacter hydroxybenzoicus DSM 7310</name>
    <dbReference type="NCBI Taxonomy" id="1123245"/>
    <lineage>
        <taxon>Bacteria</taxon>
        <taxon>Bacillati</taxon>
        <taxon>Bacillota</taxon>
        <taxon>Tissierellia</taxon>
        <taxon>Sedimentibacter</taxon>
    </lineage>
</organism>
<feature type="transmembrane region" description="Helical" evidence="5">
    <location>
        <begin position="117"/>
        <end position="137"/>
    </location>
</feature>